<protein>
    <submittedName>
        <fullName evidence="2">Glycosyl transferase family 2</fullName>
    </submittedName>
</protein>
<keyword evidence="3" id="KW-1185">Reference proteome</keyword>
<dbReference type="EMBL" id="LLKB01000006">
    <property type="protein sequence ID" value="KQC84403.1"/>
    <property type="molecule type" value="Genomic_DNA"/>
</dbReference>
<feature type="domain" description="Glycosyltransferase 2-like" evidence="1">
    <location>
        <begin position="5"/>
        <end position="141"/>
    </location>
</feature>
<dbReference type="Gene3D" id="3.90.550.10">
    <property type="entry name" value="Spore Coat Polysaccharide Biosynthesis Protein SpsA, Chain A"/>
    <property type="match status" value="1"/>
</dbReference>
<dbReference type="GO" id="GO:0016758">
    <property type="term" value="F:hexosyltransferase activity"/>
    <property type="evidence" value="ECO:0007669"/>
    <property type="project" value="UniProtKB-ARBA"/>
</dbReference>
<proteinExistence type="predicted"/>
<gene>
    <name evidence="2" type="ORF">APZ18_13965</name>
</gene>
<dbReference type="Pfam" id="PF00535">
    <property type="entry name" value="Glycos_transf_2"/>
    <property type="match status" value="1"/>
</dbReference>
<keyword evidence="2" id="KW-0808">Transferase</keyword>
<name>A0AAW3JNR5_9FIRM</name>
<accession>A0AAW3JNR5</accession>
<comment type="caution">
    <text evidence="2">The sequence shown here is derived from an EMBL/GenBank/DDBJ whole genome shotgun (WGS) entry which is preliminary data.</text>
</comment>
<reference evidence="2 3" key="1">
    <citation type="submission" date="2015-10" db="EMBL/GenBank/DDBJ databases">
        <title>Butyribacter intestini gen. nov., sp. nov., a butyric acid-producing bacterium of the family Lachnospiraceae isolated from the human faeces.</title>
        <authorList>
            <person name="Zou Y."/>
            <person name="Xue W."/>
            <person name="Luo G."/>
            <person name="Lv M."/>
        </authorList>
    </citation>
    <scope>NUCLEOTIDE SEQUENCE [LARGE SCALE GENOMIC DNA]</scope>
    <source>
        <strain evidence="2 3">TF01-11</strain>
    </source>
</reference>
<organism evidence="2 3">
    <name type="scientific">Butyribacter intestini</name>
    <dbReference type="NCBI Taxonomy" id="1703332"/>
    <lineage>
        <taxon>Bacteria</taxon>
        <taxon>Bacillati</taxon>
        <taxon>Bacillota</taxon>
        <taxon>Clostridia</taxon>
        <taxon>Lachnospirales</taxon>
        <taxon>Lachnospiraceae</taxon>
        <taxon>Butyribacter</taxon>
    </lineage>
</organism>
<evidence type="ECO:0000259" key="1">
    <source>
        <dbReference type="Pfam" id="PF00535"/>
    </source>
</evidence>
<dbReference type="PANTHER" id="PTHR22916:SF3">
    <property type="entry name" value="UDP-GLCNAC:BETAGAL BETA-1,3-N-ACETYLGLUCOSAMINYLTRANSFERASE-LIKE PROTEIN 1"/>
    <property type="match status" value="1"/>
</dbReference>
<dbReference type="InterPro" id="IPR001173">
    <property type="entry name" value="Glyco_trans_2-like"/>
</dbReference>
<evidence type="ECO:0000313" key="3">
    <source>
        <dbReference type="Proteomes" id="UP000050833"/>
    </source>
</evidence>
<evidence type="ECO:0000313" key="2">
    <source>
        <dbReference type="EMBL" id="KQC84403.1"/>
    </source>
</evidence>
<dbReference type="InterPro" id="IPR029044">
    <property type="entry name" value="Nucleotide-diphossugar_trans"/>
</dbReference>
<sequence>MKHTFVICAYKESEFLEECILSLKKQTVRSNIFIATSTPNKYIDDIAEKHGIVVMVNKGQGGITQDWNFGLSKVKTRYATVAHQDDIYEPEYAEKIIKEMAKSDNSIIAFSDYSELRKGEKIHDTTMLKIKRIMLLPLRIRAFWKSKFIRRRVLSMGDPICCPAVTFDLKNVKRPIFQDGFRSCEDWEAWEKLSGLKGKFIYINEPLMCHRIHEESATTAIIHDNARVQENYTMYCKFWPKPIAKLINHFYTKSEKSNEI</sequence>
<dbReference type="Proteomes" id="UP000050833">
    <property type="component" value="Unassembled WGS sequence"/>
</dbReference>
<dbReference type="SUPFAM" id="SSF53448">
    <property type="entry name" value="Nucleotide-diphospho-sugar transferases"/>
    <property type="match status" value="1"/>
</dbReference>
<dbReference type="PANTHER" id="PTHR22916">
    <property type="entry name" value="GLYCOSYLTRANSFERASE"/>
    <property type="match status" value="1"/>
</dbReference>
<dbReference type="AlphaFoldDB" id="A0AAW3JNR5"/>
<dbReference type="RefSeq" id="WP_055946076.1">
    <property type="nucleotide sequence ID" value="NZ_JAQDCV010000003.1"/>
</dbReference>